<gene>
    <name evidence="5" type="ORF">CV102_23410</name>
</gene>
<dbReference type="PANTHER" id="PTHR34236">
    <property type="entry name" value="DIMETHYL SULFOXIDE REDUCTASE TRANSCRIPTIONAL ACTIVATOR"/>
    <property type="match status" value="1"/>
</dbReference>
<name>A0A8J8TNE5_9EURY</name>
<accession>A0A8J8TNE5</accession>
<comment type="caution">
    <text evidence="5">The sequence shown here is derived from an EMBL/GenBank/DDBJ whole genome shotgun (WGS) entry which is preliminary data.</text>
</comment>
<dbReference type="InterPro" id="IPR013324">
    <property type="entry name" value="RNA_pol_sigma_r3/r4-like"/>
</dbReference>
<dbReference type="Pfam" id="PF15915">
    <property type="entry name" value="BAT"/>
    <property type="match status" value="1"/>
</dbReference>
<evidence type="ECO:0000256" key="2">
    <source>
        <dbReference type="ARBA" id="ARBA00023163"/>
    </source>
</evidence>
<keyword evidence="2" id="KW-0804">Transcription</keyword>
<evidence type="ECO:0000313" key="6">
    <source>
        <dbReference type="Proteomes" id="UP000766904"/>
    </source>
</evidence>
<dbReference type="EMBL" id="PHNJ01000020">
    <property type="protein sequence ID" value="TYL36233.1"/>
    <property type="molecule type" value="Genomic_DNA"/>
</dbReference>
<evidence type="ECO:0000256" key="1">
    <source>
        <dbReference type="ARBA" id="ARBA00023015"/>
    </source>
</evidence>
<dbReference type="PANTHER" id="PTHR34236:SF1">
    <property type="entry name" value="DIMETHYL SULFOXIDE REDUCTASE TRANSCRIPTIONAL ACTIVATOR"/>
    <property type="match status" value="1"/>
</dbReference>
<dbReference type="AlphaFoldDB" id="A0A8J8TNE5"/>
<keyword evidence="6" id="KW-1185">Reference proteome</keyword>
<dbReference type="Proteomes" id="UP000766904">
    <property type="component" value="Unassembled WGS sequence"/>
</dbReference>
<dbReference type="OrthoDB" id="202021at2157"/>
<dbReference type="SUPFAM" id="SSF88659">
    <property type="entry name" value="Sigma3 and sigma4 domains of RNA polymerase sigma factors"/>
    <property type="match status" value="1"/>
</dbReference>
<keyword evidence="1" id="KW-0805">Transcription regulation</keyword>
<sequence>MSVLGEFTIHPADFALHHALSAVPETVVEIERLVATTEERVMPYFWAVGGDQDRFEAALADDPTVTQTARIDRIDGAVLYRAEWTSNIETIVYAYVEMGATILEATGNNESWEIEMRFDDEDKVTKFHKYCQENEVSFELDRLHEQAQPMASSQYGLTPKQRETLVTAYEAGFFDVPQQITMTELADQLGITQQALSKRLHHAHKNLVGNVLTIGQVGEGDDAST</sequence>
<organism evidence="5 6">
    <name type="scientific">Natronococcus pandeyae</name>
    <dbReference type="NCBI Taxonomy" id="2055836"/>
    <lineage>
        <taxon>Archaea</taxon>
        <taxon>Methanobacteriati</taxon>
        <taxon>Methanobacteriota</taxon>
        <taxon>Stenosarchaea group</taxon>
        <taxon>Halobacteria</taxon>
        <taxon>Halobacteriales</taxon>
        <taxon>Natrialbaceae</taxon>
        <taxon>Natronococcus</taxon>
    </lineage>
</organism>
<feature type="domain" description="HTH bat-type" evidence="3">
    <location>
        <begin position="157"/>
        <end position="208"/>
    </location>
</feature>
<protein>
    <submittedName>
        <fullName evidence="5">Bacterio-opsin activator</fullName>
    </submittedName>
</protein>
<dbReference type="Pfam" id="PF04967">
    <property type="entry name" value="HTH_10"/>
    <property type="match status" value="1"/>
</dbReference>
<dbReference type="Gene3D" id="1.10.10.10">
    <property type="entry name" value="Winged helix-like DNA-binding domain superfamily/Winged helix DNA-binding domain"/>
    <property type="match status" value="1"/>
</dbReference>
<evidence type="ECO:0000259" key="4">
    <source>
        <dbReference type="Pfam" id="PF15915"/>
    </source>
</evidence>
<proteinExistence type="predicted"/>
<dbReference type="InterPro" id="IPR036388">
    <property type="entry name" value="WH-like_DNA-bd_sf"/>
</dbReference>
<dbReference type="InterPro" id="IPR031803">
    <property type="entry name" value="BAT_GAF/HTH-assoc"/>
</dbReference>
<feature type="domain" description="Bacterioopsin transcriptional activator GAF and HTH associated" evidence="4">
    <location>
        <begin position="6"/>
        <end position="154"/>
    </location>
</feature>
<dbReference type="InterPro" id="IPR007050">
    <property type="entry name" value="HTH_bacterioopsin"/>
</dbReference>
<reference evidence="5" key="1">
    <citation type="submission" date="2017-11" db="EMBL/GenBank/DDBJ databases">
        <authorList>
            <person name="Kajale S.C."/>
            <person name="Sharma A."/>
        </authorList>
    </citation>
    <scope>NUCLEOTIDE SEQUENCE</scope>
    <source>
        <strain evidence="5">LS1_42</strain>
    </source>
</reference>
<evidence type="ECO:0000259" key="3">
    <source>
        <dbReference type="Pfam" id="PF04967"/>
    </source>
</evidence>
<evidence type="ECO:0000313" key="5">
    <source>
        <dbReference type="EMBL" id="TYL36233.1"/>
    </source>
</evidence>
<dbReference type="RefSeq" id="WP_148860403.1">
    <property type="nucleotide sequence ID" value="NZ_PHNJ01000020.1"/>
</dbReference>